<comment type="caution">
    <text evidence="4">The sequence shown here is derived from an EMBL/GenBank/DDBJ whole genome shotgun (WGS) entry which is preliminary data.</text>
</comment>
<evidence type="ECO:0000256" key="1">
    <source>
        <dbReference type="ARBA" id="ARBA00007847"/>
    </source>
</evidence>
<dbReference type="InterPro" id="IPR033134">
    <property type="entry name" value="Asp/Glu_racemase_AS_2"/>
</dbReference>
<evidence type="ECO:0000313" key="5">
    <source>
        <dbReference type="Proteomes" id="UP000319499"/>
    </source>
</evidence>
<dbReference type="Proteomes" id="UP000319499">
    <property type="component" value="Unassembled WGS sequence"/>
</dbReference>
<dbReference type="NCBIfam" id="TIGR00035">
    <property type="entry name" value="asp_race"/>
    <property type="match status" value="1"/>
</dbReference>
<protein>
    <submittedName>
        <fullName evidence="4">Aspartate/glutamate racemase family protein</fullName>
    </submittedName>
</protein>
<dbReference type="InterPro" id="IPR018187">
    <property type="entry name" value="Asp/Glu_racemase_AS_1"/>
</dbReference>
<dbReference type="PANTHER" id="PTHR21198">
    <property type="entry name" value="GLUTAMATE RACEMASE"/>
    <property type="match status" value="1"/>
</dbReference>
<dbReference type="OrthoDB" id="9803739at2"/>
<dbReference type="InterPro" id="IPR015942">
    <property type="entry name" value="Asp/Glu/hydantoin_racemase"/>
</dbReference>
<accession>A0A563DA81</accession>
<gene>
    <name evidence="4" type="ORF">ETU09_09010</name>
</gene>
<dbReference type="GO" id="GO:0047661">
    <property type="term" value="F:amino-acid racemase activity"/>
    <property type="evidence" value="ECO:0007669"/>
    <property type="project" value="InterPro"/>
</dbReference>
<proteinExistence type="inferred from homology"/>
<dbReference type="InterPro" id="IPR004380">
    <property type="entry name" value="Asp_race"/>
</dbReference>
<evidence type="ECO:0000313" key="4">
    <source>
        <dbReference type="EMBL" id="TWP26694.1"/>
    </source>
</evidence>
<dbReference type="InterPro" id="IPR001920">
    <property type="entry name" value="Asp/Glu_race"/>
</dbReference>
<dbReference type="Pfam" id="PF01177">
    <property type="entry name" value="Asp_Glu_race"/>
    <property type="match status" value="2"/>
</dbReference>
<dbReference type="AlphaFoldDB" id="A0A563DA81"/>
<dbReference type="EMBL" id="SELH01000025">
    <property type="protein sequence ID" value="TWP26694.1"/>
    <property type="molecule type" value="Genomic_DNA"/>
</dbReference>
<comment type="similarity">
    <text evidence="1">Belongs to the aspartate/glutamate racemases family.</text>
</comment>
<organism evidence="4 5">
    <name type="scientific">Apibacter muscae</name>
    <dbReference type="NCBI Taxonomy" id="2509004"/>
    <lineage>
        <taxon>Bacteria</taxon>
        <taxon>Pseudomonadati</taxon>
        <taxon>Bacteroidota</taxon>
        <taxon>Flavobacteriia</taxon>
        <taxon>Flavobacteriales</taxon>
        <taxon>Weeksellaceae</taxon>
        <taxon>Apibacter</taxon>
    </lineage>
</organism>
<keyword evidence="3" id="KW-0812">Transmembrane</keyword>
<keyword evidence="3" id="KW-1133">Transmembrane helix</keyword>
<keyword evidence="5" id="KW-1185">Reference proteome</keyword>
<dbReference type="PANTHER" id="PTHR21198:SF7">
    <property type="entry name" value="ASPARTATE-GLUTAMATE RACEMASE FAMILY"/>
    <property type="match status" value="1"/>
</dbReference>
<sequence length="490" mass="55839">MLFRNKKYRYKEVIFSMQKIAVIGGLGTLAGGDLFFKLLKNKQVLKNQSNFHFGFEQKPYTQMDLPLYQEKDIKSRKFYTYSICKNFEAKNFTKILIPCFASHSFINELQKEISIPIVNLYEALKNFVKKRFPKGSRIGILSSDYVKDLKITKEYFQDYTLIYPENQNLLMESIYSKLGIKNGYLEGIALENIYSSCVNLIENGCDFVIPLITEISLIADQIRKRGIQILDVNQIYADYALQNESLEPLKPFKLGILGGVGPAATVDFMNKVIQNTPAYKDQEHIKMIVEQNPQIPDRTAHLIHKDTDPTISMFSTCKRLEVEGADAIAIPCNTAHAFVDSIQPHLNIPIINMITETAKYILESWGENVNVGLLATTGTIQTNVYTNEFYKFKLNAIVPDHEHQEFVMESIYGAQGVKAGFTEGLCKENLLKAIDYLIKKDVEVIVLGCTELPLMFKNYKEYKYKQAIIIDPTEILAKKIVQLSKSEGNT</sequence>
<evidence type="ECO:0000256" key="2">
    <source>
        <dbReference type="ARBA" id="ARBA00023235"/>
    </source>
</evidence>
<keyword evidence="2" id="KW-0413">Isomerase</keyword>
<dbReference type="PROSITE" id="PS00924">
    <property type="entry name" value="ASP_GLU_RACEMASE_2"/>
    <property type="match status" value="1"/>
</dbReference>
<feature type="transmembrane region" description="Helical" evidence="3">
    <location>
        <begin position="20"/>
        <end position="39"/>
    </location>
</feature>
<reference evidence="4 5" key="1">
    <citation type="submission" date="2019-02" db="EMBL/GenBank/DDBJ databases">
        <title>Apibacter muscae sp. nov.: a novel member of the house fly microbiota.</title>
        <authorList>
            <person name="Park R."/>
        </authorList>
    </citation>
    <scope>NUCLEOTIDE SEQUENCE [LARGE SCALE GENOMIC DNA]</scope>
    <source>
        <strain evidence="4 5">AL1</strain>
    </source>
</reference>
<dbReference type="Gene3D" id="3.40.50.1860">
    <property type="match status" value="4"/>
</dbReference>
<evidence type="ECO:0000256" key="3">
    <source>
        <dbReference type="SAM" id="Phobius"/>
    </source>
</evidence>
<name>A0A563DA81_9FLAO</name>
<keyword evidence="3" id="KW-0472">Membrane</keyword>
<dbReference type="PROSITE" id="PS00923">
    <property type="entry name" value="ASP_GLU_RACEMASE_1"/>
    <property type="match status" value="1"/>
</dbReference>
<dbReference type="SUPFAM" id="SSF53681">
    <property type="entry name" value="Aspartate/glutamate racemase"/>
    <property type="match status" value="4"/>
</dbReference>